<dbReference type="RefSeq" id="WP_207940981.1">
    <property type="nucleotide sequence ID" value="NZ_CP147251.1"/>
</dbReference>
<evidence type="ECO:0000256" key="3">
    <source>
        <dbReference type="ARBA" id="ARBA00023163"/>
    </source>
</evidence>
<evidence type="ECO:0000259" key="4">
    <source>
        <dbReference type="PROSITE" id="PS50995"/>
    </source>
</evidence>
<dbReference type="EMBL" id="CP147251">
    <property type="protein sequence ID" value="WYJ76830.1"/>
    <property type="molecule type" value="Genomic_DNA"/>
</dbReference>
<dbReference type="Proteomes" id="UP000664701">
    <property type="component" value="Chromosome"/>
</dbReference>
<evidence type="ECO:0000313" key="5">
    <source>
        <dbReference type="EMBL" id="WYJ76830.1"/>
    </source>
</evidence>
<keyword evidence="1" id="KW-0805">Transcription regulation</keyword>
<dbReference type="PANTHER" id="PTHR42756">
    <property type="entry name" value="TRANSCRIPTIONAL REGULATOR, MARR"/>
    <property type="match status" value="1"/>
</dbReference>
<dbReference type="PROSITE" id="PS50995">
    <property type="entry name" value="HTH_MARR_2"/>
    <property type="match status" value="1"/>
</dbReference>
<sequence length="144" mass="16547">MDHQSEALKAYIGLLRTSSQLEQIAKQDVACYNLNITEFSVLELLFHKGAHTTQGIKEKILIASSSTTYVIDQLVKKGLVQRRNNPRDRRVIYVEITKSGIDLMEKIFPLHAKRIADSFEEVSLDELHLLQKILKKISNKRNEE</sequence>
<feature type="domain" description="HTH marR-type" evidence="4">
    <location>
        <begin position="1"/>
        <end position="139"/>
    </location>
</feature>
<dbReference type="Pfam" id="PF01047">
    <property type="entry name" value="MarR"/>
    <property type="match status" value="1"/>
</dbReference>
<evidence type="ECO:0000256" key="2">
    <source>
        <dbReference type="ARBA" id="ARBA00023125"/>
    </source>
</evidence>
<keyword evidence="3" id="KW-0804">Transcription</keyword>
<dbReference type="Gene3D" id="1.10.10.10">
    <property type="entry name" value="Winged helix-like DNA-binding domain superfamily/Winged helix DNA-binding domain"/>
    <property type="match status" value="1"/>
</dbReference>
<name>A0ABZ2SLW9_9ENTE</name>
<evidence type="ECO:0000256" key="1">
    <source>
        <dbReference type="ARBA" id="ARBA00023015"/>
    </source>
</evidence>
<dbReference type="InterPro" id="IPR036390">
    <property type="entry name" value="WH_DNA-bd_sf"/>
</dbReference>
<organism evidence="5 6">
    <name type="scientific">Candidatus Enterococcus lowellii</name>
    <dbReference type="NCBI Taxonomy" id="2230877"/>
    <lineage>
        <taxon>Bacteria</taxon>
        <taxon>Bacillati</taxon>
        <taxon>Bacillota</taxon>
        <taxon>Bacilli</taxon>
        <taxon>Lactobacillales</taxon>
        <taxon>Enterococcaceae</taxon>
        <taxon>Enterococcus</taxon>
    </lineage>
</organism>
<gene>
    <name evidence="5" type="ORF">DOK78_001467</name>
</gene>
<dbReference type="PANTHER" id="PTHR42756:SF1">
    <property type="entry name" value="TRANSCRIPTIONAL REPRESSOR OF EMRAB OPERON"/>
    <property type="match status" value="1"/>
</dbReference>
<dbReference type="InterPro" id="IPR000835">
    <property type="entry name" value="HTH_MarR-typ"/>
</dbReference>
<proteinExistence type="predicted"/>
<dbReference type="SMART" id="SM00347">
    <property type="entry name" value="HTH_MARR"/>
    <property type="match status" value="1"/>
</dbReference>
<dbReference type="SUPFAM" id="SSF46785">
    <property type="entry name" value="Winged helix' DNA-binding domain"/>
    <property type="match status" value="1"/>
</dbReference>
<accession>A0ABZ2SLW9</accession>
<dbReference type="PRINTS" id="PR00598">
    <property type="entry name" value="HTHMARR"/>
</dbReference>
<evidence type="ECO:0000313" key="6">
    <source>
        <dbReference type="Proteomes" id="UP000664701"/>
    </source>
</evidence>
<keyword evidence="6" id="KW-1185">Reference proteome</keyword>
<reference evidence="5 6" key="1">
    <citation type="submission" date="2024-03" db="EMBL/GenBank/DDBJ databases">
        <title>The Genome Sequence of Enterococcus sp. DIV2402.</title>
        <authorList>
            <consortium name="The Broad Institute Genomics Platform"/>
            <consortium name="The Broad Institute Microbial Omics Core"/>
            <consortium name="The Broad Institute Genomic Center for Infectious Diseases"/>
            <person name="Earl A."/>
            <person name="Manson A."/>
            <person name="Gilmore M."/>
            <person name="Schwartman J."/>
            <person name="Shea T."/>
            <person name="Abouelleil A."/>
            <person name="Cao P."/>
            <person name="Chapman S."/>
            <person name="Cusick C."/>
            <person name="Young S."/>
            <person name="Neafsey D."/>
            <person name="Nusbaum C."/>
            <person name="Birren B."/>
        </authorList>
    </citation>
    <scope>NUCLEOTIDE SEQUENCE [LARGE SCALE GENOMIC DNA]</scope>
    <source>
        <strain evidence="5 6">DIV2402</strain>
    </source>
</reference>
<keyword evidence="2" id="KW-0238">DNA-binding</keyword>
<protein>
    <submittedName>
        <fullName evidence="5">MarR family transcriptional regulator</fullName>
    </submittedName>
</protein>
<dbReference type="InterPro" id="IPR036388">
    <property type="entry name" value="WH-like_DNA-bd_sf"/>
</dbReference>